<dbReference type="EMBL" id="ASGP02000002">
    <property type="protein sequence ID" value="KAH9522777.1"/>
    <property type="molecule type" value="Genomic_DNA"/>
</dbReference>
<sequence>MDEVISFIGGARRNRPNRGGGGGGGIVVGITTTGNNYGGECVYAIGTELGSIYVISERGILLRKANVNGHSDNPIAQTESIRTLTGFVRTNPTFITIRLIGSHANVDLMYCHRNIQKVTGNLCRKIILLGNTCILFGGNIQSELSINTTTTNVNEIERCPPFADAQCLDLDHQDEIELSNGGHCAIRVSSNRHYIYMDPKVFRDCVTYQTKRSESYRKLAKILEQFR</sequence>
<protein>
    <submittedName>
        <fullName evidence="2">Uncharacterized protein</fullName>
    </submittedName>
</protein>
<proteinExistence type="predicted"/>
<evidence type="ECO:0000313" key="1">
    <source>
        <dbReference type="EMBL" id="KAH7638905.1"/>
    </source>
</evidence>
<accession>A0A922L9K6</accession>
<name>A0A922L9K6_DERFA</name>
<comment type="caution">
    <text evidence="2">The sequence shown here is derived from an EMBL/GenBank/DDBJ whole genome shotgun (WGS) entry which is preliminary data.</text>
</comment>
<gene>
    <name evidence="2" type="ORF">DERF_006337</name>
    <name evidence="1" type="ORF">HUG17_2938</name>
</gene>
<dbReference type="AlphaFoldDB" id="A0A922L9K6"/>
<reference evidence="1" key="2">
    <citation type="submission" date="2020-06" db="EMBL/GenBank/DDBJ databases">
        <authorList>
            <person name="Ji K."/>
            <person name="Li J."/>
        </authorList>
    </citation>
    <scope>NUCLEOTIDE SEQUENCE</scope>
    <source>
        <strain evidence="1">JKM2019</strain>
        <tissue evidence="1">Whole body</tissue>
    </source>
</reference>
<dbReference type="EMBL" id="SDOV01000007">
    <property type="protein sequence ID" value="KAH7638905.1"/>
    <property type="molecule type" value="Genomic_DNA"/>
</dbReference>
<evidence type="ECO:0000313" key="2">
    <source>
        <dbReference type="EMBL" id="KAH9522777.1"/>
    </source>
</evidence>
<reference evidence="2" key="4">
    <citation type="journal article" date="2022" name="Res Sq">
        <title>Comparative Genomics Reveals Insights into the Divergent Evolution of Astigmatic Mites and Household Pest Adaptations.</title>
        <authorList>
            <person name="Xiong Q."/>
            <person name="Wan A.T.-Y."/>
            <person name="Liu X.-Y."/>
            <person name="Fung C.S.-H."/>
            <person name="Xiao X."/>
            <person name="Malainual N."/>
            <person name="Hou J."/>
            <person name="Wang L."/>
            <person name="Wang M."/>
            <person name="Yang K."/>
            <person name="Cui Y."/>
            <person name="Leung E."/>
            <person name="Nong W."/>
            <person name="Shin S.-K."/>
            <person name="Au S."/>
            <person name="Jeong K.Y."/>
            <person name="Chew F.T."/>
            <person name="Hui J."/>
            <person name="Leung T.F."/>
            <person name="Tungtrongchitr A."/>
            <person name="Zhong N."/>
            <person name="Liu Z."/>
            <person name="Tsui S."/>
        </authorList>
    </citation>
    <scope>NUCLEOTIDE SEQUENCE</scope>
    <source>
        <strain evidence="2">Derf</strain>
        <tissue evidence="2">Whole organism</tissue>
    </source>
</reference>
<keyword evidence="3" id="KW-1185">Reference proteome</keyword>
<organism evidence="2 3">
    <name type="scientific">Dermatophagoides farinae</name>
    <name type="common">American house dust mite</name>
    <dbReference type="NCBI Taxonomy" id="6954"/>
    <lineage>
        <taxon>Eukaryota</taxon>
        <taxon>Metazoa</taxon>
        <taxon>Ecdysozoa</taxon>
        <taxon>Arthropoda</taxon>
        <taxon>Chelicerata</taxon>
        <taxon>Arachnida</taxon>
        <taxon>Acari</taxon>
        <taxon>Acariformes</taxon>
        <taxon>Sarcoptiformes</taxon>
        <taxon>Astigmata</taxon>
        <taxon>Psoroptidia</taxon>
        <taxon>Analgoidea</taxon>
        <taxon>Pyroglyphidae</taxon>
        <taxon>Dermatophagoidinae</taxon>
        <taxon>Dermatophagoides</taxon>
    </lineage>
</organism>
<dbReference type="Proteomes" id="UP000828236">
    <property type="component" value="Unassembled WGS sequence"/>
</dbReference>
<reference evidence="1" key="3">
    <citation type="journal article" date="2021" name="World Allergy Organ. J.">
        <title>Chromosome-level assembly of Dermatophagoides farinae genome and transcriptome reveals two novel allergens Der f 37 and Der f 39.</title>
        <authorList>
            <person name="Chen J."/>
            <person name="Cai Z."/>
            <person name="Fan D."/>
            <person name="Hu J."/>
            <person name="Hou Y."/>
            <person name="He Y."/>
            <person name="Zhang Z."/>
            <person name="Zhao Z."/>
            <person name="Gao P."/>
            <person name="Hu W."/>
            <person name="Sun J."/>
            <person name="Li J."/>
            <person name="Ji K."/>
        </authorList>
    </citation>
    <scope>NUCLEOTIDE SEQUENCE</scope>
    <source>
        <strain evidence="1">JKM2019</strain>
    </source>
</reference>
<reference evidence="2" key="1">
    <citation type="submission" date="2013-05" db="EMBL/GenBank/DDBJ databases">
        <authorList>
            <person name="Yim A.K.Y."/>
            <person name="Chan T.F."/>
            <person name="Ji K.M."/>
            <person name="Liu X.Y."/>
            <person name="Zhou J.W."/>
            <person name="Li R.Q."/>
            <person name="Yang K.Y."/>
            <person name="Li J."/>
            <person name="Li M."/>
            <person name="Law P.T.W."/>
            <person name="Wu Y.L."/>
            <person name="Cai Z.L."/>
            <person name="Qin H."/>
            <person name="Bao Y."/>
            <person name="Leung R.K.K."/>
            <person name="Ng P.K.S."/>
            <person name="Zou J."/>
            <person name="Zhong X.J."/>
            <person name="Ran P.X."/>
            <person name="Zhong N.S."/>
            <person name="Liu Z.G."/>
            <person name="Tsui S.K.W."/>
        </authorList>
    </citation>
    <scope>NUCLEOTIDE SEQUENCE</scope>
    <source>
        <strain evidence="2">Derf</strain>
        <tissue evidence="2">Whole organism</tissue>
    </source>
</reference>
<dbReference type="Proteomes" id="UP000790347">
    <property type="component" value="Unassembled WGS sequence"/>
</dbReference>
<dbReference type="OrthoDB" id="10341296at2759"/>
<evidence type="ECO:0000313" key="3">
    <source>
        <dbReference type="Proteomes" id="UP000790347"/>
    </source>
</evidence>